<feature type="domain" description="Scaffold protein Nfu/NifU N-terminal" evidence="2">
    <location>
        <begin position="5"/>
        <end position="91"/>
    </location>
</feature>
<comment type="caution">
    <text evidence="3">The sequence shown here is derived from an EMBL/GenBank/DDBJ whole genome shotgun (WGS) entry which is preliminary data.</text>
</comment>
<dbReference type="InterPro" id="IPR014824">
    <property type="entry name" value="Nfu/NifU_N"/>
</dbReference>
<dbReference type="AlphaFoldDB" id="A0A936F333"/>
<gene>
    <name evidence="3" type="ORF">IPN91_09820</name>
</gene>
<name>A0A936F333_9BACT</name>
<dbReference type="GO" id="GO:0016226">
    <property type="term" value="P:iron-sulfur cluster assembly"/>
    <property type="evidence" value="ECO:0007669"/>
    <property type="project" value="InterPro"/>
</dbReference>
<dbReference type="Pfam" id="PF01106">
    <property type="entry name" value="NifU"/>
    <property type="match status" value="1"/>
</dbReference>
<dbReference type="Gene3D" id="3.30.300.130">
    <property type="entry name" value="Fe-S cluster assembly (FSCA)"/>
    <property type="match status" value="1"/>
</dbReference>
<dbReference type="InterPro" id="IPR001075">
    <property type="entry name" value="NIF_FeS_clus_asmbl_NifU_C"/>
</dbReference>
<dbReference type="Pfam" id="PF08712">
    <property type="entry name" value="Nfu_N"/>
    <property type="match status" value="1"/>
</dbReference>
<dbReference type="SMART" id="SM00932">
    <property type="entry name" value="Nfu_N"/>
    <property type="match status" value="1"/>
</dbReference>
<dbReference type="EMBL" id="JADKCH010000010">
    <property type="protein sequence ID" value="MBK8572925.1"/>
    <property type="molecule type" value="Genomic_DNA"/>
</dbReference>
<evidence type="ECO:0000313" key="4">
    <source>
        <dbReference type="Proteomes" id="UP000709959"/>
    </source>
</evidence>
<reference evidence="3 4" key="1">
    <citation type="submission" date="2020-10" db="EMBL/GenBank/DDBJ databases">
        <title>Connecting structure to function with the recovery of over 1000 high-quality activated sludge metagenome-assembled genomes encoding full-length rRNA genes using long-read sequencing.</title>
        <authorList>
            <person name="Singleton C.M."/>
            <person name="Petriglieri F."/>
            <person name="Kristensen J.M."/>
            <person name="Kirkegaard R.H."/>
            <person name="Michaelsen T.Y."/>
            <person name="Andersen M.H."/>
            <person name="Karst S.M."/>
            <person name="Dueholm M.S."/>
            <person name="Nielsen P.H."/>
            <person name="Albertsen M."/>
        </authorList>
    </citation>
    <scope>NUCLEOTIDE SEQUENCE [LARGE SCALE GENOMIC DNA]</scope>
    <source>
        <strain evidence="3">OdNE_18-Q3-R46-58_MAXAC.008</strain>
    </source>
</reference>
<dbReference type="InterPro" id="IPR034904">
    <property type="entry name" value="FSCA_dom_sf"/>
</dbReference>
<protein>
    <submittedName>
        <fullName evidence="3">NifU family protein</fullName>
    </submittedName>
</protein>
<dbReference type="GO" id="GO:0005506">
    <property type="term" value="F:iron ion binding"/>
    <property type="evidence" value="ECO:0007669"/>
    <property type="project" value="InterPro"/>
</dbReference>
<dbReference type="GO" id="GO:0051536">
    <property type="term" value="F:iron-sulfur cluster binding"/>
    <property type="evidence" value="ECO:0007669"/>
    <property type="project" value="InterPro"/>
</dbReference>
<dbReference type="Proteomes" id="UP000709959">
    <property type="component" value="Unassembled WGS sequence"/>
</dbReference>
<dbReference type="PANTHER" id="PTHR11178">
    <property type="entry name" value="IRON-SULFUR CLUSTER SCAFFOLD PROTEIN NFU-RELATED"/>
    <property type="match status" value="1"/>
</dbReference>
<dbReference type="SUPFAM" id="SSF110836">
    <property type="entry name" value="Hypothetical protein SAV1430"/>
    <property type="match status" value="1"/>
</dbReference>
<dbReference type="SUPFAM" id="SSF117916">
    <property type="entry name" value="Fe-S cluster assembly (FSCA) domain-like"/>
    <property type="match status" value="1"/>
</dbReference>
<evidence type="ECO:0000259" key="2">
    <source>
        <dbReference type="SMART" id="SM00932"/>
    </source>
</evidence>
<proteinExistence type="inferred from homology"/>
<dbReference type="PANTHER" id="PTHR11178:SF1">
    <property type="entry name" value="NFU1 IRON-SULFUR CLUSTER SCAFFOLD HOMOLOG, MITOCHONDRIAL"/>
    <property type="match status" value="1"/>
</dbReference>
<dbReference type="InterPro" id="IPR036498">
    <property type="entry name" value="Nfu/NifU_N_sf"/>
</dbReference>
<sequence length="216" mass="23040">MPKVINIEPTPNPDALKFLVHPAILKAGSRSFKDFGAAVGDPLGSCLFGLGKVTSVFYMDRFVTVNKEPSAEWSDLIDPICEAIEDLRLPDNDTGEAGALVTGGDSAAVLERINHLLDTRIRPGLAGDGGGLEVISFDGQTLQISYHGACGSCPSSTSGTLHYIEGLLQEEISPSLRRQLVGRKSEVSPHPGAGHLGRGRRPCRVEISPSLRVVSW</sequence>
<comment type="similarity">
    <text evidence="1">Belongs to the NifU family.</text>
</comment>
<accession>A0A936F333</accession>
<organism evidence="3 4">
    <name type="scientific">Candidatus Geothrix odensensis</name>
    <dbReference type="NCBI Taxonomy" id="2954440"/>
    <lineage>
        <taxon>Bacteria</taxon>
        <taxon>Pseudomonadati</taxon>
        <taxon>Acidobacteriota</taxon>
        <taxon>Holophagae</taxon>
        <taxon>Holophagales</taxon>
        <taxon>Holophagaceae</taxon>
        <taxon>Geothrix</taxon>
    </lineage>
</organism>
<evidence type="ECO:0000256" key="1">
    <source>
        <dbReference type="ARBA" id="ARBA00006420"/>
    </source>
</evidence>
<dbReference type="Gene3D" id="3.30.1370.70">
    <property type="entry name" value="Scaffold protein Nfu/NifU, N-terminal domain"/>
    <property type="match status" value="1"/>
</dbReference>
<evidence type="ECO:0000313" key="3">
    <source>
        <dbReference type="EMBL" id="MBK8572925.1"/>
    </source>
</evidence>